<feature type="transmembrane region" description="Helical" evidence="6">
    <location>
        <begin position="97"/>
        <end position="120"/>
    </location>
</feature>
<organism evidence="7 8">
    <name type="scientific">Mesorhizobium retamae</name>
    <dbReference type="NCBI Taxonomy" id="2912854"/>
    <lineage>
        <taxon>Bacteria</taxon>
        <taxon>Pseudomonadati</taxon>
        <taxon>Pseudomonadota</taxon>
        <taxon>Alphaproteobacteria</taxon>
        <taxon>Hyphomicrobiales</taxon>
        <taxon>Phyllobacteriaceae</taxon>
        <taxon>Mesorhizobium</taxon>
    </lineage>
</organism>
<protein>
    <submittedName>
        <fullName evidence="7">Cytochrome c oxidase assembly protein</fullName>
    </submittedName>
</protein>
<evidence type="ECO:0000256" key="5">
    <source>
        <dbReference type="ARBA" id="ARBA00023136"/>
    </source>
</evidence>
<evidence type="ECO:0000256" key="6">
    <source>
        <dbReference type="SAM" id="Phobius"/>
    </source>
</evidence>
<feature type="transmembrane region" description="Helical" evidence="6">
    <location>
        <begin position="140"/>
        <end position="157"/>
    </location>
</feature>
<keyword evidence="4 6" id="KW-1133">Transmembrane helix</keyword>
<feature type="transmembrane region" description="Helical" evidence="6">
    <location>
        <begin position="169"/>
        <end position="187"/>
    </location>
</feature>
<keyword evidence="2" id="KW-1003">Cell membrane</keyword>
<evidence type="ECO:0000256" key="2">
    <source>
        <dbReference type="ARBA" id="ARBA00022475"/>
    </source>
</evidence>
<keyword evidence="3 6" id="KW-0812">Transmembrane</keyword>
<name>A0ABS9QLR2_9HYPH</name>
<proteinExistence type="predicted"/>
<evidence type="ECO:0000256" key="4">
    <source>
        <dbReference type="ARBA" id="ARBA00022989"/>
    </source>
</evidence>
<evidence type="ECO:0000256" key="3">
    <source>
        <dbReference type="ARBA" id="ARBA00022692"/>
    </source>
</evidence>
<comment type="subcellular location">
    <subcellularLocation>
        <location evidence="1">Cell membrane</location>
        <topology evidence="1">Multi-pass membrane protein</topology>
    </subcellularLocation>
</comment>
<dbReference type="InterPro" id="IPR019108">
    <property type="entry name" value="Caa3_assmbl_CtaG-rel"/>
</dbReference>
<feature type="transmembrane region" description="Helical" evidence="6">
    <location>
        <begin position="213"/>
        <end position="238"/>
    </location>
</feature>
<sequence>MKRASPHVMRRASFIAGLGLLALVWLGPLLTAWRDSVAAHMLAHMGVVALAAPLLALGLADRLPVALPGVFPLLPGTRKRSSSLFLRNSGRKTAAHFSWNCSGAAPVIASLVEFVVVWGWHAPAARLWAETSTLGTVAEQLSFLGAGLFLWLSCLAGSHDSLSRATGAFALLLTSMHMTLLGALMALSPRPLYGMDDVTCFGTQLSASLDQQFGAVIMLGVGGAVYLAGGVSLLAGILSARRRGAG</sequence>
<dbReference type="Proteomes" id="UP001201701">
    <property type="component" value="Unassembled WGS sequence"/>
</dbReference>
<reference evidence="7 8" key="1">
    <citation type="submission" date="2022-02" db="EMBL/GenBank/DDBJ databases">
        <title>Draft genome sequence of Mezorhizobium retamae strain IRAMC:0171 isolated from Retama raetam nodules.</title>
        <authorList>
            <person name="Bengaied R."/>
            <person name="Sbissi I."/>
            <person name="Huber K."/>
            <person name="Ghodbane F."/>
            <person name="Nouioui I."/>
            <person name="Tarhouni M."/>
            <person name="Gtari M."/>
        </authorList>
    </citation>
    <scope>NUCLEOTIDE SEQUENCE [LARGE SCALE GENOMIC DNA]</scope>
    <source>
        <strain evidence="7 8">IRAMC:0171</strain>
    </source>
</reference>
<dbReference type="Pfam" id="PF09678">
    <property type="entry name" value="Caa3_CtaG"/>
    <property type="match status" value="1"/>
</dbReference>
<accession>A0ABS9QLR2</accession>
<dbReference type="EMBL" id="JAKREW010000041">
    <property type="protein sequence ID" value="MCG7508384.1"/>
    <property type="molecule type" value="Genomic_DNA"/>
</dbReference>
<evidence type="ECO:0000256" key="1">
    <source>
        <dbReference type="ARBA" id="ARBA00004651"/>
    </source>
</evidence>
<feature type="transmembrane region" description="Helical" evidence="6">
    <location>
        <begin position="41"/>
        <end position="60"/>
    </location>
</feature>
<gene>
    <name evidence="7" type="ORF">L4923_25405</name>
</gene>
<comment type="caution">
    <text evidence="7">The sequence shown here is derived from an EMBL/GenBank/DDBJ whole genome shotgun (WGS) entry which is preliminary data.</text>
</comment>
<keyword evidence="5 6" id="KW-0472">Membrane</keyword>
<evidence type="ECO:0000313" key="7">
    <source>
        <dbReference type="EMBL" id="MCG7508384.1"/>
    </source>
</evidence>
<keyword evidence="8" id="KW-1185">Reference proteome</keyword>
<dbReference type="RefSeq" id="WP_239369897.1">
    <property type="nucleotide sequence ID" value="NZ_JAKREW010000041.1"/>
</dbReference>
<evidence type="ECO:0000313" key="8">
    <source>
        <dbReference type="Proteomes" id="UP001201701"/>
    </source>
</evidence>